<protein>
    <recommendedName>
        <fullName evidence="2">NADH:ubiquinone oxidoreductase-like 20kDa subunit domain-containing protein</fullName>
    </recommendedName>
</protein>
<reference evidence="3" key="1">
    <citation type="journal article" date="2015" name="Nature">
        <title>Complex archaea that bridge the gap between prokaryotes and eukaryotes.</title>
        <authorList>
            <person name="Spang A."/>
            <person name="Saw J.H."/>
            <person name="Jorgensen S.L."/>
            <person name="Zaremba-Niedzwiedzka K."/>
            <person name="Martijn J."/>
            <person name="Lind A.E."/>
            <person name="van Eijk R."/>
            <person name="Schleper C."/>
            <person name="Guy L."/>
            <person name="Ettema T.J."/>
        </authorList>
    </citation>
    <scope>NUCLEOTIDE SEQUENCE</scope>
</reference>
<evidence type="ECO:0000256" key="1">
    <source>
        <dbReference type="ARBA" id="ARBA00023002"/>
    </source>
</evidence>
<dbReference type="PANTHER" id="PTHR42845:SF2">
    <property type="entry name" value="F420-NON-REDUCING HYDROGENASE VHU SUBUNIT G"/>
    <property type="match status" value="1"/>
</dbReference>
<comment type="caution">
    <text evidence="3">The sequence shown here is derived from an EMBL/GenBank/DDBJ whole genome shotgun (WGS) entry which is preliminary data.</text>
</comment>
<accession>A0A0F9HZ90</accession>
<dbReference type="InterPro" id="IPR006137">
    <property type="entry name" value="NADH_UbQ_OxRdtase-like_20kDa"/>
</dbReference>
<feature type="domain" description="NADH:ubiquinone oxidoreductase-like 20kDa subunit" evidence="2">
    <location>
        <begin position="15"/>
        <end position="180"/>
    </location>
</feature>
<dbReference type="SUPFAM" id="SSF56770">
    <property type="entry name" value="HydA/Nqo6-like"/>
    <property type="match status" value="1"/>
</dbReference>
<dbReference type="GO" id="GO:0016491">
    <property type="term" value="F:oxidoreductase activity"/>
    <property type="evidence" value="ECO:0007669"/>
    <property type="project" value="UniProtKB-KW"/>
</dbReference>
<organism evidence="3">
    <name type="scientific">marine sediment metagenome</name>
    <dbReference type="NCBI Taxonomy" id="412755"/>
    <lineage>
        <taxon>unclassified sequences</taxon>
        <taxon>metagenomes</taxon>
        <taxon>ecological metagenomes</taxon>
    </lineage>
</organism>
<proteinExistence type="predicted"/>
<gene>
    <name evidence="3" type="ORF">LCGC14_1724430</name>
</gene>
<dbReference type="GO" id="GO:0051536">
    <property type="term" value="F:iron-sulfur cluster binding"/>
    <property type="evidence" value="ECO:0007669"/>
    <property type="project" value="InterPro"/>
</dbReference>
<evidence type="ECO:0000259" key="2">
    <source>
        <dbReference type="Pfam" id="PF01058"/>
    </source>
</evidence>
<sequence length="328" mass="36225">MSDKPKLAMYWASSCGGCEIALLNIHEMILDVDAVFDFMFCPCLLDTKKSDIEALEDKAITLTLFNGAIRTTENEEMAHLMRRKSEVLVAFGSCAHEGCIPGLANLHKPEDFLKCIYVDNPTVDNPESTYPLPEYDMPEGTLTIPEFYERVSTLGQVTDVDYYIPGCPPEPHQIRAVLQTIINGDDLPPKGSVIGAGRSIVCDECARTRGVKKISRLYRTYEIKPDPEVCLLEQGIICMGIATRSGCDAPCPEANMPCTGCYGSPEGAHDQGARMAAALGSIVEIDARGLGEEEIKKRFKEIFDRIPDYAGTFYRYSMAASIIKARRK</sequence>
<evidence type="ECO:0000313" key="3">
    <source>
        <dbReference type="EMBL" id="KKM08368.1"/>
    </source>
</evidence>
<dbReference type="AlphaFoldDB" id="A0A0F9HZ90"/>
<dbReference type="Gene3D" id="3.40.50.700">
    <property type="entry name" value="NADH:ubiquinone oxidoreductase-like, 20kDa subunit"/>
    <property type="match status" value="1"/>
</dbReference>
<dbReference type="InterPro" id="IPR037024">
    <property type="entry name" value="NiFe_Hase_small_N_sf"/>
</dbReference>
<dbReference type="Pfam" id="PF01058">
    <property type="entry name" value="Oxidored_q6"/>
    <property type="match status" value="1"/>
</dbReference>
<dbReference type="PANTHER" id="PTHR42845">
    <property type="entry name" value="COENZYME F420-REDUCING HYDROGENASE, GAMMA SUBUNIT"/>
    <property type="match status" value="1"/>
</dbReference>
<dbReference type="InterPro" id="IPR051349">
    <property type="entry name" value="Hydrogenase_assoc-protein"/>
</dbReference>
<keyword evidence="1" id="KW-0560">Oxidoreductase</keyword>
<name>A0A0F9HZ90_9ZZZZ</name>
<dbReference type="EMBL" id="LAZR01015565">
    <property type="protein sequence ID" value="KKM08368.1"/>
    <property type="molecule type" value="Genomic_DNA"/>
</dbReference>